<evidence type="ECO:0000313" key="2">
    <source>
        <dbReference type="Proteomes" id="UP000824469"/>
    </source>
</evidence>
<name>A0AA38GFK5_TAXCH</name>
<keyword evidence="2" id="KW-1185">Reference proteome</keyword>
<comment type="caution">
    <text evidence="1">The sequence shown here is derived from an EMBL/GenBank/DDBJ whole genome shotgun (WGS) entry which is preliminary data.</text>
</comment>
<proteinExistence type="predicted"/>
<dbReference type="AlphaFoldDB" id="A0AA38GFK5"/>
<feature type="non-terminal residue" evidence="1">
    <location>
        <position position="59"/>
    </location>
</feature>
<accession>A0AA38GFK5</accession>
<organism evidence="1 2">
    <name type="scientific">Taxus chinensis</name>
    <name type="common">Chinese yew</name>
    <name type="synonym">Taxus wallichiana var. chinensis</name>
    <dbReference type="NCBI Taxonomy" id="29808"/>
    <lineage>
        <taxon>Eukaryota</taxon>
        <taxon>Viridiplantae</taxon>
        <taxon>Streptophyta</taxon>
        <taxon>Embryophyta</taxon>
        <taxon>Tracheophyta</taxon>
        <taxon>Spermatophyta</taxon>
        <taxon>Pinopsida</taxon>
        <taxon>Pinidae</taxon>
        <taxon>Conifers II</taxon>
        <taxon>Cupressales</taxon>
        <taxon>Taxaceae</taxon>
        <taxon>Taxus</taxon>
    </lineage>
</organism>
<dbReference type="EMBL" id="JAHRHJ020000003">
    <property type="protein sequence ID" value="KAH9322692.1"/>
    <property type="molecule type" value="Genomic_DNA"/>
</dbReference>
<evidence type="ECO:0000313" key="1">
    <source>
        <dbReference type="EMBL" id="KAH9322692.1"/>
    </source>
</evidence>
<gene>
    <name evidence="1" type="ORF">KI387_017331</name>
</gene>
<sequence>TLKDELKKVDMKLNICIEPDIIIKTRTLEEENEVLKVVKNETCGCEERLALVTEKRNAL</sequence>
<reference evidence="1 2" key="1">
    <citation type="journal article" date="2021" name="Nat. Plants">
        <title>The Taxus genome provides insights into paclitaxel biosynthesis.</title>
        <authorList>
            <person name="Xiong X."/>
            <person name="Gou J."/>
            <person name="Liao Q."/>
            <person name="Li Y."/>
            <person name="Zhou Q."/>
            <person name="Bi G."/>
            <person name="Li C."/>
            <person name="Du R."/>
            <person name="Wang X."/>
            <person name="Sun T."/>
            <person name="Guo L."/>
            <person name="Liang H."/>
            <person name="Lu P."/>
            <person name="Wu Y."/>
            <person name="Zhang Z."/>
            <person name="Ro D.K."/>
            <person name="Shang Y."/>
            <person name="Huang S."/>
            <person name="Yan J."/>
        </authorList>
    </citation>
    <scope>NUCLEOTIDE SEQUENCE [LARGE SCALE GENOMIC DNA]</scope>
    <source>
        <strain evidence="1">Ta-2019</strain>
    </source>
</reference>
<dbReference type="Proteomes" id="UP000824469">
    <property type="component" value="Unassembled WGS sequence"/>
</dbReference>
<protein>
    <submittedName>
        <fullName evidence="1">Uncharacterized protein</fullName>
    </submittedName>
</protein>
<feature type="non-terminal residue" evidence="1">
    <location>
        <position position="1"/>
    </location>
</feature>